<evidence type="ECO:0000259" key="14">
    <source>
        <dbReference type="PROSITE" id="PS50886"/>
    </source>
</evidence>
<dbReference type="InterPro" id="IPR014758">
    <property type="entry name" value="Met-tRNA_synth"/>
</dbReference>
<dbReference type="RefSeq" id="WP_241712206.1">
    <property type="nucleotide sequence ID" value="NZ_JALBUF010000001.1"/>
</dbReference>
<keyword evidence="13" id="KW-0862">Zinc</keyword>
<keyword evidence="11 13" id="KW-0030">Aminoacyl-tRNA synthetase</keyword>
<comment type="similarity">
    <text evidence="13">Belongs to the class-I aminoacyl-tRNA synthetase family. MetG type 2A subfamily.</text>
</comment>
<dbReference type="FunFam" id="2.170.220.10:FF:000002">
    <property type="entry name" value="Methionine--tRNA ligase"/>
    <property type="match status" value="1"/>
</dbReference>
<evidence type="ECO:0000313" key="15">
    <source>
        <dbReference type="EMBL" id="MCI0182632.1"/>
    </source>
</evidence>
<keyword evidence="16" id="KW-1185">Reference proteome</keyword>
<evidence type="ECO:0000256" key="11">
    <source>
        <dbReference type="ARBA" id="ARBA00023146"/>
    </source>
</evidence>
<dbReference type="EMBL" id="JALBUF010000001">
    <property type="protein sequence ID" value="MCI0182632.1"/>
    <property type="molecule type" value="Genomic_DNA"/>
</dbReference>
<dbReference type="HAMAP" id="MF_01228">
    <property type="entry name" value="Met_tRNA_synth_type2"/>
    <property type="match status" value="1"/>
</dbReference>
<comment type="function">
    <text evidence="1 13">Is required not only for elongation of protein synthesis but also for the initiation of all mRNA translation through initiator tRNA(fMet) aminoacylation.</text>
</comment>
<dbReference type="InterPro" id="IPR015413">
    <property type="entry name" value="Methionyl/Leucyl_tRNA_Synth"/>
</dbReference>
<dbReference type="GO" id="GO:0004825">
    <property type="term" value="F:methionine-tRNA ligase activity"/>
    <property type="evidence" value="ECO:0007669"/>
    <property type="project" value="UniProtKB-UniRule"/>
</dbReference>
<evidence type="ECO:0000256" key="2">
    <source>
        <dbReference type="ARBA" id="ARBA00004496"/>
    </source>
</evidence>
<organism evidence="15 16">
    <name type="scientific">Sulfoacidibacillus ferrooxidans</name>
    <dbReference type="NCBI Taxonomy" id="2005001"/>
    <lineage>
        <taxon>Bacteria</taxon>
        <taxon>Bacillati</taxon>
        <taxon>Bacillota</taxon>
        <taxon>Bacilli</taxon>
        <taxon>Bacillales</taxon>
        <taxon>Alicyclobacillaceae</taxon>
        <taxon>Sulfoacidibacillus</taxon>
    </lineage>
</organism>
<dbReference type="InterPro" id="IPR012340">
    <property type="entry name" value="NA-bd_OB-fold"/>
</dbReference>
<dbReference type="CDD" id="cd02800">
    <property type="entry name" value="tRNA_bind_EcMetRS_like"/>
    <property type="match status" value="1"/>
</dbReference>
<dbReference type="InterPro" id="IPR001412">
    <property type="entry name" value="aa-tRNA-synth_I_CS"/>
</dbReference>
<dbReference type="InterPro" id="IPR023457">
    <property type="entry name" value="Met-tRNA_synth_2"/>
</dbReference>
<dbReference type="InterPro" id="IPR041872">
    <property type="entry name" value="Anticodon_Met"/>
</dbReference>
<dbReference type="Pfam" id="PF19303">
    <property type="entry name" value="Anticodon_3"/>
    <property type="match status" value="1"/>
</dbReference>
<dbReference type="CDD" id="cd00814">
    <property type="entry name" value="MetRS_core"/>
    <property type="match status" value="1"/>
</dbReference>
<feature type="domain" description="TRNA-binding" evidence="14">
    <location>
        <begin position="575"/>
        <end position="675"/>
    </location>
</feature>
<dbReference type="GO" id="GO:0000049">
    <property type="term" value="F:tRNA binding"/>
    <property type="evidence" value="ECO:0007669"/>
    <property type="project" value="UniProtKB-UniRule"/>
</dbReference>
<evidence type="ECO:0000256" key="12">
    <source>
        <dbReference type="ARBA" id="ARBA00047364"/>
    </source>
</evidence>
<dbReference type="Pfam" id="PF01588">
    <property type="entry name" value="tRNA_bind"/>
    <property type="match status" value="1"/>
</dbReference>
<dbReference type="InterPro" id="IPR014729">
    <property type="entry name" value="Rossmann-like_a/b/a_fold"/>
</dbReference>
<dbReference type="GO" id="GO:0006431">
    <property type="term" value="P:methionyl-tRNA aminoacylation"/>
    <property type="evidence" value="ECO:0007669"/>
    <property type="project" value="UniProtKB-UniRule"/>
</dbReference>
<feature type="binding site" evidence="13">
    <location>
        <position position="131"/>
    </location>
    <ligand>
        <name>Zn(2+)</name>
        <dbReference type="ChEBI" id="CHEBI:29105"/>
    </ligand>
</feature>
<evidence type="ECO:0000256" key="13">
    <source>
        <dbReference type="HAMAP-Rule" id="MF_01228"/>
    </source>
</evidence>
<feature type="binding site" evidence="13">
    <location>
        <position position="148"/>
    </location>
    <ligand>
        <name>Zn(2+)</name>
        <dbReference type="ChEBI" id="CHEBI:29105"/>
    </ligand>
</feature>
<comment type="caution">
    <text evidence="13">Lacks conserved residue(s) required for the propagation of feature annotation.</text>
</comment>
<dbReference type="PRINTS" id="PR01041">
    <property type="entry name" value="TRNASYNTHMET"/>
</dbReference>
<evidence type="ECO:0000256" key="9">
    <source>
        <dbReference type="ARBA" id="ARBA00022884"/>
    </source>
</evidence>
<dbReference type="InterPro" id="IPR004495">
    <property type="entry name" value="Met-tRNA-synth_bsu_C"/>
</dbReference>
<dbReference type="NCBIfam" id="TIGR00398">
    <property type="entry name" value="metG"/>
    <property type="match status" value="1"/>
</dbReference>
<keyword evidence="13" id="KW-0479">Metal-binding</keyword>
<dbReference type="InterPro" id="IPR009080">
    <property type="entry name" value="tRNAsynth_Ia_anticodon-bd"/>
</dbReference>
<keyword evidence="5 13" id="KW-0820">tRNA-binding</keyword>
<dbReference type="CDD" id="cd07957">
    <property type="entry name" value="Anticodon_Ia_Met"/>
    <property type="match status" value="1"/>
</dbReference>
<keyword evidence="6 13" id="KW-0436">Ligase</keyword>
<dbReference type="SUPFAM" id="SSF50249">
    <property type="entry name" value="Nucleic acid-binding proteins"/>
    <property type="match status" value="1"/>
</dbReference>
<dbReference type="NCBIfam" id="TIGR00399">
    <property type="entry name" value="metG_C_term"/>
    <property type="match status" value="1"/>
</dbReference>
<dbReference type="GO" id="GO:0005737">
    <property type="term" value="C:cytoplasm"/>
    <property type="evidence" value="ECO:0007669"/>
    <property type="project" value="UniProtKB-SubCell"/>
</dbReference>
<evidence type="ECO:0000256" key="7">
    <source>
        <dbReference type="ARBA" id="ARBA00022741"/>
    </source>
</evidence>
<dbReference type="Pfam" id="PF09334">
    <property type="entry name" value="tRNA-synt_1g"/>
    <property type="match status" value="2"/>
</dbReference>
<reference evidence="15" key="1">
    <citation type="submission" date="2022-03" db="EMBL/GenBank/DDBJ databases">
        <title>Draft Genome Sequence of Firmicute Strain S0AB, a Heterotrophic Iron/Sulfur-Oxidizing Extreme Acidophile.</title>
        <authorList>
            <person name="Vergara E."/>
            <person name="Pakostova E."/>
            <person name="Johnson D.B."/>
            <person name="Holmes D.S."/>
        </authorList>
    </citation>
    <scope>NUCLEOTIDE SEQUENCE</scope>
    <source>
        <strain evidence="15">S0AB</strain>
    </source>
</reference>
<dbReference type="Gene3D" id="1.10.730.10">
    <property type="entry name" value="Isoleucyl-tRNA Synthetase, Domain 1"/>
    <property type="match status" value="1"/>
</dbReference>
<keyword evidence="4 13" id="KW-0963">Cytoplasm</keyword>
<gene>
    <name evidence="13 15" type="primary">metG</name>
    <name evidence="15" type="ORF">MM817_00897</name>
</gene>
<evidence type="ECO:0000256" key="8">
    <source>
        <dbReference type="ARBA" id="ARBA00022840"/>
    </source>
</evidence>
<keyword evidence="7 13" id="KW-0547">Nucleotide-binding</keyword>
<dbReference type="InterPro" id="IPR002547">
    <property type="entry name" value="tRNA-bd_dom"/>
</dbReference>
<feature type="binding site" evidence="13">
    <location>
        <position position="145"/>
    </location>
    <ligand>
        <name>Zn(2+)</name>
        <dbReference type="ChEBI" id="CHEBI:29105"/>
    </ligand>
</feature>
<proteinExistence type="inferred from homology"/>
<evidence type="ECO:0000256" key="10">
    <source>
        <dbReference type="ARBA" id="ARBA00022917"/>
    </source>
</evidence>
<dbReference type="SUPFAM" id="SSF47323">
    <property type="entry name" value="Anticodon-binding domain of a subclass of class I aminoacyl-tRNA synthetases"/>
    <property type="match status" value="1"/>
</dbReference>
<keyword evidence="10 13" id="KW-0648">Protein biosynthesis</keyword>
<protein>
    <recommendedName>
        <fullName evidence="13">Methionine--tRNA ligase</fullName>
        <ecNumber evidence="13">6.1.1.10</ecNumber>
    </recommendedName>
    <alternativeName>
        <fullName evidence="13">Methionyl-tRNA synthetase</fullName>
        <shortName evidence="13">MetRS</shortName>
    </alternativeName>
</protein>
<feature type="binding site" evidence="13">
    <location>
        <position position="128"/>
    </location>
    <ligand>
        <name>Zn(2+)</name>
        <dbReference type="ChEBI" id="CHEBI:29105"/>
    </ligand>
</feature>
<dbReference type="EC" id="6.1.1.10" evidence="13"/>
<dbReference type="PANTHER" id="PTHR43326">
    <property type="entry name" value="METHIONYL-TRNA SYNTHETASE"/>
    <property type="match status" value="1"/>
</dbReference>
<evidence type="ECO:0000256" key="5">
    <source>
        <dbReference type="ARBA" id="ARBA00022555"/>
    </source>
</evidence>
<evidence type="ECO:0000256" key="6">
    <source>
        <dbReference type="ARBA" id="ARBA00022598"/>
    </source>
</evidence>
<dbReference type="Gene3D" id="3.40.50.620">
    <property type="entry name" value="HUPs"/>
    <property type="match status" value="1"/>
</dbReference>
<dbReference type="PROSITE" id="PS00178">
    <property type="entry name" value="AA_TRNA_LIGASE_I"/>
    <property type="match status" value="1"/>
</dbReference>
<dbReference type="AlphaFoldDB" id="A0A9X1VAX8"/>
<sequence length="675" mass="76720">MSEPTFYITTPIYYPNDKLHIGHAYSTTVADTLARYKRLQGYDVFYLTGTDEHGQKIQRKAQDAGKDPQTYIDEIIDWIQALWGRLDISYDDFIRTTEPRHKKIVQKIFARLVEQEDIYLGEYEGWYCTPCESFWTERQLKDGHCPDCGREVELVREPSYFFRMSKYADRLLAYYEAHPEFILPESRKHEMINNFLQPGLEDLCVSRTSFSWGIPVNEDPQHVVYVWLDALTNYITALGYQSDDAAMEERFMRYWPANVHVMAKEIVRFHAIYWPIFLMALDLPLPKQIVAHGWLLMKDGKMSKSKGNVIDPNILIDRYGSDALRYFLLREIPFGQDGVFTTEALMERLNFDLANDLGNLLHRSLSMLGQFCQGVIPSSGPLTALEEEFALLAKETVTQVETALDRYDFSLALTAVWNIVRRGNRYIDETAPWALSKKGETERLSTVLYTVFEALRIISVLLQPFMPKTPQKMWNQMGIEQGEITTWQSAKVFGLLPGGTVAQKGEPIFPRLDVRAEVDMLDQIMTGHKEHISMDEDKVTKDIDVASLQVQEPVGAGKDKDSEETGVVSFIQIDDFTKVDLRVARVVHAEAVPKADKLIKLQLDLGSEQRQVVSGIAKHYSPEQLIGQIVILVSNLLPVKLRGVESNGMILAASAGDKLVLATVSGEISLGAKVK</sequence>
<evidence type="ECO:0000313" key="16">
    <source>
        <dbReference type="Proteomes" id="UP001139263"/>
    </source>
</evidence>
<comment type="subunit">
    <text evidence="3 13">Homodimer.</text>
</comment>
<evidence type="ECO:0000256" key="1">
    <source>
        <dbReference type="ARBA" id="ARBA00003314"/>
    </source>
</evidence>
<feature type="short sequence motif" description="'KMSKS' region" evidence="13">
    <location>
        <begin position="301"/>
        <end position="305"/>
    </location>
</feature>
<dbReference type="InterPro" id="IPR033911">
    <property type="entry name" value="MetRS_core"/>
</dbReference>
<evidence type="ECO:0000256" key="3">
    <source>
        <dbReference type="ARBA" id="ARBA00011738"/>
    </source>
</evidence>
<dbReference type="FunFam" id="2.40.50.140:FF:000042">
    <property type="entry name" value="Methionine--tRNA ligase"/>
    <property type="match status" value="1"/>
</dbReference>
<dbReference type="Gene3D" id="2.40.50.140">
    <property type="entry name" value="Nucleic acid-binding proteins"/>
    <property type="match status" value="1"/>
</dbReference>
<dbReference type="GO" id="GO:0005524">
    <property type="term" value="F:ATP binding"/>
    <property type="evidence" value="ECO:0007669"/>
    <property type="project" value="UniProtKB-UniRule"/>
</dbReference>
<dbReference type="NCBIfam" id="NF008900">
    <property type="entry name" value="PRK12267.1"/>
    <property type="match status" value="1"/>
</dbReference>
<dbReference type="PANTHER" id="PTHR43326:SF1">
    <property type="entry name" value="METHIONINE--TRNA LIGASE, MITOCHONDRIAL"/>
    <property type="match status" value="1"/>
</dbReference>
<comment type="subcellular location">
    <subcellularLocation>
        <location evidence="2 13">Cytoplasm</location>
    </subcellularLocation>
</comment>
<comment type="catalytic activity">
    <reaction evidence="12 13">
        <text>tRNA(Met) + L-methionine + ATP = L-methionyl-tRNA(Met) + AMP + diphosphate</text>
        <dbReference type="Rhea" id="RHEA:13481"/>
        <dbReference type="Rhea" id="RHEA-COMP:9667"/>
        <dbReference type="Rhea" id="RHEA-COMP:9698"/>
        <dbReference type="ChEBI" id="CHEBI:30616"/>
        <dbReference type="ChEBI" id="CHEBI:33019"/>
        <dbReference type="ChEBI" id="CHEBI:57844"/>
        <dbReference type="ChEBI" id="CHEBI:78442"/>
        <dbReference type="ChEBI" id="CHEBI:78530"/>
        <dbReference type="ChEBI" id="CHEBI:456215"/>
        <dbReference type="EC" id="6.1.1.10"/>
    </reaction>
</comment>
<dbReference type="SUPFAM" id="SSF52374">
    <property type="entry name" value="Nucleotidylyl transferase"/>
    <property type="match status" value="1"/>
</dbReference>
<name>A0A9X1VAX8_9BACL</name>
<evidence type="ECO:0000256" key="4">
    <source>
        <dbReference type="ARBA" id="ARBA00022490"/>
    </source>
</evidence>
<comment type="caution">
    <text evidence="15">The sequence shown here is derived from an EMBL/GenBank/DDBJ whole genome shotgun (WGS) entry which is preliminary data.</text>
</comment>
<dbReference type="FunFam" id="1.10.730.10:FF:000026">
    <property type="entry name" value="Methionine--tRNA ligase"/>
    <property type="match status" value="1"/>
</dbReference>
<dbReference type="Proteomes" id="UP001139263">
    <property type="component" value="Unassembled WGS sequence"/>
</dbReference>
<keyword evidence="9 13" id="KW-0694">RNA-binding</keyword>
<dbReference type="Gene3D" id="2.170.220.10">
    <property type="match status" value="1"/>
</dbReference>
<feature type="short sequence motif" description="'HIGH' region" evidence="13">
    <location>
        <begin position="13"/>
        <end position="23"/>
    </location>
</feature>
<keyword evidence="8 13" id="KW-0067">ATP-binding</keyword>
<accession>A0A9X1VAX8</accession>
<comment type="cofactor">
    <cofactor evidence="13">
        <name>Zn(2+)</name>
        <dbReference type="ChEBI" id="CHEBI:29105"/>
    </cofactor>
    <text evidence="13">Binds 1 zinc ion per subunit.</text>
</comment>
<dbReference type="PROSITE" id="PS50886">
    <property type="entry name" value="TRBD"/>
    <property type="match status" value="1"/>
</dbReference>
<dbReference type="GO" id="GO:0046872">
    <property type="term" value="F:metal ion binding"/>
    <property type="evidence" value="ECO:0007669"/>
    <property type="project" value="UniProtKB-KW"/>
</dbReference>